<sequence>MFARRNPNFNI</sequence>
<proteinExistence type="predicted"/>
<reference evidence="1" key="1">
    <citation type="submission" date="2016-04" db="EMBL/GenBank/DDBJ databases">
        <authorList>
            <person name="Calderon-Fernandez G.M.Sr."/>
        </authorList>
    </citation>
    <scope>NUCLEOTIDE SEQUENCE</scope>
    <source>
        <strain evidence="1">Int1</strain>
        <tissue evidence="1">Integument</tissue>
    </source>
</reference>
<organism evidence="1">
    <name type="scientific">Triatoma infestans</name>
    <name type="common">Assassin bug</name>
    <dbReference type="NCBI Taxonomy" id="30076"/>
    <lineage>
        <taxon>Eukaryota</taxon>
        <taxon>Metazoa</taxon>
        <taxon>Ecdysozoa</taxon>
        <taxon>Arthropoda</taxon>
        <taxon>Hexapoda</taxon>
        <taxon>Insecta</taxon>
        <taxon>Pterygota</taxon>
        <taxon>Neoptera</taxon>
        <taxon>Paraneoptera</taxon>
        <taxon>Hemiptera</taxon>
        <taxon>Heteroptera</taxon>
        <taxon>Panheteroptera</taxon>
        <taxon>Cimicomorpha</taxon>
        <taxon>Reduviidae</taxon>
        <taxon>Triatominae</taxon>
        <taxon>Triatoma</taxon>
    </lineage>
</organism>
<evidence type="ECO:0000313" key="1">
    <source>
        <dbReference type="EMBL" id="JAR99584.1"/>
    </source>
</evidence>
<accession>A0A170Y5V8</accession>
<dbReference type="EMBL" id="GEMB01003634">
    <property type="protein sequence ID" value="JAR99584.1"/>
    <property type="molecule type" value="Transcribed_RNA"/>
</dbReference>
<protein>
    <submittedName>
        <fullName evidence="1">Trans-2-enoyl-CoA reductase, mitochondrial</fullName>
    </submittedName>
</protein>
<name>A0A170Y5V8_TRIIF</name>
<reference evidence="1" key="2">
    <citation type="journal article" date="2017" name="J. Med. Entomol.">
        <title>Transcriptome Analysis of the Triatoma infestans (Hemiptera: Reduviidae) Integument.</title>
        <authorList>
            <person name="Calderon-Fernandez G.M."/>
            <person name="Moriconi D.E."/>
            <person name="Dulbecco A.B."/>
            <person name="Juarez M.P."/>
        </authorList>
    </citation>
    <scope>NUCLEOTIDE SEQUENCE</scope>
    <source>
        <strain evidence="1">Int1</strain>
        <tissue evidence="1">Integument</tissue>
    </source>
</reference>